<evidence type="ECO:0008006" key="3">
    <source>
        <dbReference type="Google" id="ProtNLM"/>
    </source>
</evidence>
<name>C0QLP3_DESAH</name>
<dbReference type="EMBL" id="CP001087">
    <property type="protein sequence ID" value="ACN16347.1"/>
    <property type="molecule type" value="Genomic_DNA"/>
</dbReference>
<dbReference type="RefSeq" id="WP_015905109.1">
    <property type="nucleotide sequence ID" value="NC_012108.1"/>
</dbReference>
<accession>C0QLP3</accession>
<gene>
    <name evidence="1" type="ordered locus">HRM2_32680</name>
</gene>
<reference evidence="1 2" key="1">
    <citation type="journal article" date="2009" name="Environ. Microbiol.">
        <title>Genome sequence of Desulfobacterium autotrophicum HRM2, a marine sulfate reducer oxidizing organic carbon completely to carbon dioxide.</title>
        <authorList>
            <person name="Strittmatter A.W."/>
            <person name="Liesegang H."/>
            <person name="Rabus R."/>
            <person name="Decker I."/>
            <person name="Amann J."/>
            <person name="Andres S."/>
            <person name="Henne A."/>
            <person name="Fricke W.F."/>
            <person name="Martinez-Arias R."/>
            <person name="Bartels D."/>
            <person name="Goesmann A."/>
            <person name="Krause L."/>
            <person name="Puehler A."/>
            <person name="Klenk H.P."/>
            <person name="Richter M."/>
            <person name="Schuler M."/>
            <person name="Gloeckner F.O."/>
            <person name="Meyerdierks A."/>
            <person name="Gottschalk G."/>
            <person name="Amann R."/>
        </authorList>
    </citation>
    <scope>NUCLEOTIDE SEQUENCE [LARGE SCALE GENOMIC DNA]</scope>
    <source>
        <strain evidence="2">ATCC 43914 / DSM 3382 / HRM2</strain>
    </source>
</reference>
<dbReference type="InterPro" id="IPR019271">
    <property type="entry name" value="DUF2284_metal-binding"/>
</dbReference>
<protein>
    <recommendedName>
        <fullName evidence="3">Metal-binding protein</fullName>
    </recommendedName>
</protein>
<sequence length="204" mass="22333">MDNQGRKEKILAHAAALGTSGAKIIDPGQVPVDNKFVGFCKHCPGYGSSMSCPPNVKGPDWFREYLKTFDQVLVFKFDVPTPVLLSDDRHQVTRLIHETAAGIEVFATANGYARAHGFAGGSCKQVFCGQYLECRVLSGDGLCRNPDLARQSMSGMGVDFMKLTRILGWKMETITRATDSEKISMGMMVGMVLLEEDRGEPLHG</sequence>
<organism evidence="1 2">
    <name type="scientific">Desulforapulum autotrophicum (strain ATCC 43914 / DSM 3382 / VKM B-1955 / HRM2)</name>
    <name type="common">Desulfobacterium autotrophicum</name>
    <dbReference type="NCBI Taxonomy" id="177437"/>
    <lineage>
        <taxon>Bacteria</taxon>
        <taxon>Pseudomonadati</taxon>
        <taxon>Thermodesulfobacteriota</taxon>
        <taxon>Desulfobacteria</taxon>
        <taxon>Desulfobacterales</taxon>
        <taxon>Desulfobacteraceae</taxon>
        <taxon>Desulforapulum</taxon>
    </lineage>
</organism>
<keyword evidence="2" id="KW-1185">Reference proteome</keyword>
<dbReference type="STRING" id="177437.HRM2_32680"/>
<dbReference type="HOGENOM" id="CLU_097790_0_0_7"/>
<dbReference type="OrthoDB" id="5420534at2"/>
<evidence type="ECO:0000313" key="2">
    <source>
        <dbReference type="Proteomes" id="UP000000442"/>
    </source>
</evidence>
<dbReference type="Pfam" id="PF10050">
    <property type="entry name" value="DUF2284"/>
    <property type="match status" value="1"/>
</dbReference>
<evidence type="ECO:0000313" key="1">
    <source>
        <dbReference type="EMBL" id="ACN16347.1"/>
    </source>
</evidence>
<proteinExistence type="predicted"/>
<dbReference type="eggNOG" id="COG5423">
    <property type="taxonomic scope" value="Bacteria"/>
</dbReference>
<dbReference type="Proteomes" id="UP000000442">
    <property type="component" value="Chromosome"/>
</dbReference>
<dbReference type="AlphaFoldDB" id="C0QLP3"/>
<dbReference type="KEGG" id="dat:HRM2_32680"/>